<sequence length="188" mass="21453">MDTIKAIEERRSIRKFQNKIVPKETIERLLELATKAPSGKNRQPWRFVVLQNSKKDELVDIMNSTSNLYKKQNKSIGSLDLSTNSINEASAVVLVFNAFSNFEVDYSHNRLLTDTQSIGSAIQNMILGAQNCGLGTLWICDIFYCSNEICSWLNRKDELVAAVAIGYPNQSPYPRPRKLLQEVTEWMY</sequence>
<keyword evidence="3" id="KW-1185">Reference proteome</keyword>
<dbReference type="Proteomes" id="UP001239169">
    <property type="component" value="Plasmid unnamed6"/>
</dbReference>
<evidence type="ECO:0000313" key="2">
    <source>
        <dbReference type="EMBL" id="WGX77780.1"/>
    </source>
</evidence>
<dbReference type="SUPFAM" id="SSF55469">
    <property type="entry name" value="FMN-dependent nitroreductase-like"/>
    <property type="match status" value="1"/>
</dbReference>
<organism evidence="2 3">
    <name type="scientific">Paraclostridium bifermentans</name>
    <name type="common">Clostridium bifermentans</name>
    <dbReference type="NCBI Taxonomy" id="1490"/>
    <lineage>
        <taxon>Bacteria</taxon>
        <taxon>Bacillati</taxon>
        <taxon>Bacillota</taxon>
        <taxon>Clostridia</taxon>
        <taxon>Peptostreptococcales</taxon>
        <taxon>Peptostreptococcaceae</taxon>
        <taxon>Paraclostridium</taxon>
    </lineage>
</organism>
<keyword evidence="2" id="KW-0614">Plasmid</keyword>
<gene>
    <name evidence="2" type="ORF">QJS64_20980</name>
</gene>
<geneLocation type="plasmid" evidence="2 3">
    <name>unnamed6</name>
</geneLocation>
<dbReference type="Gene3D" id="3.40.109.10">
    <property type="entry name" value="NADH Oxidase"/>
    <property type="match status" value="1"/>
</dbReference>
<dbReference type="InterPro" id="IPR050627">
    <property type="entry name" value="Nitroreductase/BluB"/>
</dbReference>
<reference evidence="2 3" key="1">
    <citation type="submission" date="2023-04" db="EMBL/GenBank/DDBJ databases">
        <title>Bacteria Genome Submission.</title>
        <authorList>
            <person name="Isaac P."/>
        </authorList>
    </citation>
    <scope>NUCLEOTIDE SEQUENCE [LARGE SCALE GENOMIC DNA]</scope>
    <source>
        <strain evidence="2 3">SampleS7P1</strain>
        <plasmid evidence="2 3">unnamed6</plasmid>
    </source>
</reference>
<dbReference type="Pfam" id="PF00881">
    <property type="entry name" value="Nitroreductase"/>
    <property type="match status" value="1"/>
</dbReference>
<dbReference type="EMBL" id="CP124691">
    <property type="protein sequence ID" value="WGX77780.1"/>
    <property type="molecule type" value="Genomic_DNA"/>
</dbReference>
<evidence type="ECO:0000313" key="3">
    <source>
        <dbReference type="Proteomes" id="UP001239169"/>
    </source>
</evidence>
<proteinExistence type="predicted"/>
<name>A0ABY8R896_PARBF</name>
<accession>A0ABY8R896</accession>
<dbReference type="InterPro" id="IPR029479">
    <property type="entry name" value="Nitroreductase"/>
</dbReference>
<protein>
    <submittedName>
        <fullName evidence="2">Nitroreductase family protein</fullName>
    </submittedName>
</protein>
<feature type="domain" description="Nitroreductase" evidence="1">
    <location>
        <begin position="7"/>
        <end position="167"/>
    </location>
</feature>
<evidence type="ECO:0000259" key="1">
    <source>
        <dbReference type="Pfam" id="PF00881"/>
    </source>
</evidence>
<dbReference type="PANTHER" id="PTHR23026">
    <property type="entry name" value="NADPH NITROREDUCTASE"/>
    <property type="match status" value="1"/>
</dbReference>
<dbReference type="InterPro" id="IPR000415">
    <property type="entry name" value="Nitroreductase-like"/>
</dbReference>
<dbReference type="PANTHER" id="PTHR23026:SF123">
    <property type="entry name" value="NAD(P)H NITROREDUCTASE RV3131-RELATED"/>
    <property type="match status" value="1"/>
</dbReference>